<dbReference type="CDD" id="cd22089">
    <property type="entry name" value="F-box_FBXO9"/>
    <property type="match status" value="1"/>
</dbReference>
<dbReference type="EMBL" id="CP120628">
    <property type="protein sequence ID" value="WEW58010.1"/>
    <property type="molecule type" value="Genomic_DNA"/>
</dbReference>
<evidence type="ECO:0000256" key="2">
    <source>
        <dbReference type="SAM" id="MobiDB-lite"/>
    </source>
</evidence>
<dbReference type="GO" id="GO:0019005">
    <property type="term" value="C:SCF ubiquitin ligase complex"/>
    <property type="evidence" value="ECO:0007669"/>
    <property type="project" value="TreeGrafter"/>
</dbReference>
<feature type="region of interest" description="Disordered" evidence="2">
    <location>
        <begin position="20"/>
        <end position="66"/>
    </location>
</feature>
<accession>A0AAF0DJ03</accession>
<dbReference type="InterPro" id="IPR001810">
    <property type="entry name" value="F-box_dom"/>
</dbReference>
<dbReference type="InterPro" id="IPR036047">
    <property type="entry name" value="F-box-like_dom_sf"/>
</dbReference>
<dbReference type="Gene3D" id="1.20.1280.50">
    <property type="match status" value="1"/>
</dbReference>
<dbReference type="SUPFAM" id="SSF81383">
    <property type="entry name" value="F-box domain"/>
    <property type="match status" value="1"/>
</dbReference>
<proteinExistence type="predicted"/>
<dbReference type="PROSITE" id="PS50181">
    <property type="entry name" value="FBOX"/>
    <property type="match status" value="1"/>
</dbReference>
<dbReference type="Proteomes" id="UP001219355">
    <property type="component" value="Chromosome 2"/>
</dbReference>
<dbReference type="Pfam" id="PF12937">
    <property type="entry name" value="F-box-like"/>
    <property type="match status" value="1"/>
</dbReference>
<evidence type="ECO:0000256" key="1">
    <source>
        <dbReference type="ARBA" id="ARBA00022786"/>
    </source>
</evidence>
<dbReference type="PANTHER" id="PTHR12874:SF9">
    <property type="entry name" value="F-BOX ONLY PROTEIN 48"/>
    <property type="match status" value="1"/>
</dbReference>
<keyword evidence="5" id="KW-1185">Reference proteome</keyword>
<dbReference type="GO" id="GO:0031146">
    <property type="term" value="P:SCF-dependent proteasomal ubiquitin-dependent protein catabolic process"/>
    <property type="evidence" value="ECO:0007669"/>
    <property type="project" value="TreeGrafter"/>
</dbReference>
<dbReference type="PANTHER" id="PTHR12874">
    <property type="entry name" value="F-BOX ONLY PROTEIN 48-RELATED"/>
    <property type="match status" value="1"/>
</dbReference>
<evidence type="ECO:0000313" key="4">
    <source>
        <dbReference type="EMBL" id="WEW58010.1"/>
    </source>
</evidence>
<feature type="domain" description="F-box" evidence="3">
    <location>
        <begin position="207"/>
        <end position="257"/>
    </location>
</feature>
<evidence type="ECO:0000259" key="3">
    <source>
        <dbReference type="PROSITE" id="PS50181"/>
    </source>
</evidence>
<name>A0AAF0DJ03_9EURO</name>
<dbReference type="GO" id="GO:0005737">
    <property type="term" value="C:cytoplasm"/>
    <property type="evidence" value="ECO:0007669"/>
    <property type="project" value="TreeGrafter"/>
</dbReference>
<protein>
    <recommendedName>
        <fullName evidence="3">F-box domain-containing protein</fullName>
    </recommendedName>
</protein>
<sequence>MDCNSKELESFRQQWLEEVSARARRAPRPSKPSAEAPRTAGEPSRELPPRHQAVNKEEETDCEESRRTLASTDYNILTNEVQSLTLAPVDDDTFVPETQKPPSSALEHFEEAVKKEAQGSLGDSLNLYRKAYKLDSEVDQAYRKKHFPPTTVQLLGTNPSNASATVPNTAHHSSEGTVLSAPELIASFAHLAIPVAEPIIENAPPPSCPISIVPSEVLGEILKHVALLDPASFARLALVCKRFAYLVAREQPIWRRLCQGPEFGFASMHYSFSCSIEGQREYTLRPRYNPFPLDSTALQIPKPLSTWAQVFQTFPRIRFTGIYISTVNYTRPGAHSSFHNASWNAPIHIVTYYRYLRFYSDGSLISLLTTTEPVDVVPHISKENIENLKPPLPAYQRHQAHTSDSNSAAASSAIPIPPVAASALKGALRGRWHLSHPSPIKLADDLDPTSIASSPIPPASKHTKTNVNPVLKHDPRDLFIETEGVDPKYIHTMHLSLRSTATPYRSNALQSSTSLPSNTAKNTKLIWKGYWSYNRLTDDWAEFGLRNDKAFVFRRVRGWGLS</sequence>
<evidence type="ECO:0000313" key="5">
    <source>
        <dbReference type="Proteomes" id="UP001219355"/>
    </source>
</evidence>
<dbReference type="FunFam" id="1.20.1280.50:FF:000052">
    <property type="entry name" value="F-box protein (Pof7), putative"/>
    <property type="match status" value="1"/>
</dbReference>
<feature type="compositionally biased region" description="Basic and acidic residues" evidence="2">
    <location>
        <begin position="43"/>
        <end position="66"/>
    </location>
</feature>
<organism evidence="4 5">
    <name type="scientific">Emydomyces testavorans</name>
    <dbReference type="NCBI Taxonomy" id="2070801"/>
    <lineage>
        <taxon>Eukaryota</taxon>
        <taxon>Fungi</taxon>
        <taxon>Dikarya</taxon>
        <taxon>Ascomycota</taxon>
        <taxon>Pezizomycotina</taxon>
        <taxon>Eurotiomycetes</taxon>
        <taxon>Eurotiomycetidae</taxon>
        <taxon>Onygenales</taxon>
        <taxon>Nannizziopsiaceae</taxon>
        <taxon>Emydomyces</taxon>
    </lineage>
</organism>
<reference evidence="4" key="1">
    <citation type="submission" date="2023-03" db="EMBL/GenBank/DDBJ databases">
        <title>Emydomyces testavorans Genome Sequence.</title>
        <authorList>
            <person name="Hoyer L."/>
        </authorList>
    </citation>
    <scope>NUCLEOTIDE SEQUENCE</scope>
    <source>
        <strain evidence="4">16-2883</strain>
    </source>
</reference>
<dbReference type="InterPro" id="IPR045464">
    <property type="entry name" value="Hrt3/FBXO9_C"/>
</dbReference>
<gene>
    <name evidence="4" type="ORF">PRK78_003477</name>
</gene>
<dbReference type="Pfam" id="PF19270">
    <property type="entry name" value="FBO_C"/>
    <property type="match status" value="1"/>
</dbReference>
<dbReference type="AlphaFoldDB" id="A0AAF0DJ03"/>
<keyword evidence="1" id="KW-0833">Ubl conjugation pathway</keyword>